<evidence type="ECO:0000256" key="4">
    <source>
        <dbReference type="ARBA" id="ARBA00023143"/>
    </source>
</evidence>
<evidence type="ECO:0000259" key="7">
    <source>
        <dbReference type="Pfam" id="PF07195"/>
    </source>
</evidence>
<sequence length="433" mass="46378">MSLSALGIDPSNLARQYTQIERASKDQLLNNKNSDFTNKIKAFDGLKSNLTSFYTDLKAGLKTETSLFSNSATLSDEGALSVTASGKATSGDYDVFVEQLAQAHQVALSFDPTKTLSTDGEFNIDLAGDSFSVDLSTLGADAKLSDLASAINSHADNSGVKATLMRSGSETFLVMTSEESGAANQVSLNFTAGADANGADITNAIATKTELTAAQDSIIKLGASSALTITSTTNKLEDVIEGVTLNLTKVQAPGDSPIHVTVAQDQEASKANVKSFVDAFNGLVNGITSNENLKRDSMASGLARALRNDFQGTFEGKTLYSVGIEFDRSGNLTINNERLEAAMTNDPEALTKMLQGETGLMSKLEKRVEPYTKSYGLMSDKKDTLQSSLDIVVRQQKSHNTSMEQVYQRYLSQFTQMQQTIAQLESTMGQFGK</sequence>
<keyword evidence="5" id="KW-0964">Secreted</keyword>
<evidence type="ECO:0000256" key="1">
    <source>
        <dbReference type="ARBA" id="ARBA00009764"/>
    </source>
</evidence>
<dbReference type="KEGG" id="paln:B0W48_03635"/>
<dbReference type="Proteomes" id="UP000188243">
    <property type="component" value="Chromosome"/>
</dbReference>
<dbReference type="AlphaFoldDB" id="A0A1Q2H3H4"/>
<evidence type="ECO:0000313" key="10">
    <source>
        <dbReference type="Proteomes" id="UP000188243"/>
    </source>
</evidence>
<dbReference type="InterPro" id="IPR010809">
    <property type="entry name" value="FliD_C"/>
</dbReference>
<evidence type="ECO:0000256" key="5">
    <source>
        <dbReference type="RuleBase" id="RU362066"/>
    </source>
</evidence>
<gene>
    <name evidence="8" type="ORF">B0W48_03635</name>
    <name evidence="9" type="ORF">B0W48_20310</name>
</gene>
<keyword evidence="4 5" id="KW-0975">Bacterial flagellum</keyword>
<comment type="similarity">
    <text evidence="1 5">Belongs to the FliD family.</text>
</comment>
<dbReference type="PANTHER" id="PTHR30288">
    <property type="entry name" value="FLAGELLAR CAP/ASSEMBLY PROTEIN FLID"/>
    <property type="match status" value="1"/>
</dbReference>
<dbReference type="GO" id="GO:0005576">
    <property type="term" value="C:extracellular region"/>
    <property type="evidence" value="ECO:0007669"/>
    <property type="project" value="UniProtKB-SubCell"/>
</dbReference>
<dbReference type="Pfam" id="PF02465">
    <property type="entry name" value="FliD_N"/>
    <property type="match status" value="1"/>
</dbReference>
<protein>
    <recommendedName>
        <fullName evidence="5">Flagellar hook-associated protein 2</fullName>
        <shortName evidence="5">HAP2</shortName>
    </recommendedName>
    <alternativeName>
        <fullName evidence="5">Flagellar cap protein</fullName>
    </alternativeName>
</protein>
<evidence type="ECO:0000256" key="3">
    <source>
        <dbReference type="ARBA" id="ARBA00023054"/>
    </source>
</evidence>
<dbReference type="PANTHER" id="PTHR30288:SF0">
    <property type="entry name" value="FLAGELLAR HOOK-ASSOCIATED PROTEIN 2"/>
    <property type="match status" value="1"/>
</dbReference>
<comment type="subcellular location">
    <subcellularLocation>
        <location evidence="5">Secreted</location>
    </subcellularLocation>
    <subcellularLocation>
        <location evidence="5">Bacterial flagellum</location>
    </subcellularLocation>
</comment>
<reference evidence="9 10" key="1">
    <citation type="submission" date="2017-02" db="EMBL/GenBank/DDBJ databases">
        <title>Complete genome sequence of the cold-active Pseudoalteromonas aliena strain EH1 isolated from Arctic seawater.</title>
        <authorList>
            <person name="Kim E."/>
            <person name="Heo E."/>
            <person name="Kim H."/>
            <person name="Kim D."/>
        </authorList>
    </citation>
    <scope>NUCLEOTIDE SEQUENCE [LARGE SCALE GENOMIC DNA]</scope>
    <source>
        <strain evidence="9 10">EH1</strain>
    </source>
</reference>
<evidence type="ECO:0000256" key="2">
    <source>
        <dbReference type="ARBA" id="ARBA00011255"/>
    </source>
</evidence>
<feature type="domain" description="Flagellar hook-associated protein 2 N-terminal" evidence="6">
    <location>
        <begin position="7"/>
        <end position="104"/>
    </location>
</feature>
<dbReference type="EMBL" id="CP019628">
    <property type="protein sequence ID" value="AQQ01916.1"/>
    <property type="molecule type" value="Genomic_DNA"/>
</dbReference>
<dbReference type="GO" id="GO:0009424">
    <property type="term" value="C:bacterial-type flagellum hook"/>
    <property type="evidence" value="ECO:0007669"/>
    <property type="project" value="UniProtKB-UniRule"/>
</dbReference>
<dbReference type="InterPro" id="IPR010810">
    <property type="entry name" value="Flagellin_hook_IN_motif"/>
</dbReference>
<dbReference type="KEGG" id="paln:B0W48_20310"/>
<evidence type="ECO:0000259" key="6">
    <source>
        <dbReference type="Pfam" id="PF02465"/>
    </source>
</evidence>
<dbReference type="GO" id="GO:0007155">
    <property type="term" value="P:cell adhesion"/>
    <property type="evidence" value="ECO:0007669"/>
    <property type="project" value="InterPro"/>
</dbReference>
<dbReference type="Pfam" id="PF07195">
    <property type="entry name" value="FliD_C"/>
    <property type="match status" value="1"/>
</dbReference>
<dbReference type="InterPro" id="IPR003481">
    <property type="entry name" value="FliD_N"/>
</dbReference>
<name>A0A1Q2H3H4_9GAMM</name>
<feature type="domain" description="Flagellar hook-associated protein 2 C-terminal" evidence="7">
    <location>
        <begin position="214"/>
        <end position="425"/>
    </location>
</feature>
<dbReference type="GO" id="GO:0071973">
    <property type="term" value="P:bacterial-type flagellum-dependent cell motility"/>
    <property type="evidence" value="ECO:0007669"/>
    <property type="project" value="TreeGrafter"/>
</dbReference>
<comment type="function">
    <text evidence="5">Required for morphogenesis and for the elongation of the flagellar filament by facilitating polymerization of the flagellin monomers at the tip of growing filament. Forms a capping structure, which prevents flagellin subunits (transported through the central channel of the flagellum) from leaking out without polymerization at the distal end.</text>
</comment>
<dbReference type="STRING" id="247523.B0W48_03635"/>
<dbReference type="Pfam" id="PF07196">
    <property type="entry name" value="Flagellin_IN"/>
    <property type="match status" value="1"/>
</dbReference>
<dbReference type="InterPro" id="IPR040026">
    <property type="entry name" value="FliD"/>
</dbReference>
<proteinExistence type="inferred from homology"/>
<comment type="subunit">
    <text evidence="2 5">Homopentamer.</text>
</comment>
<dbReference type="GO" id="GO:0009421">
    <property type="term" value="C:bacterial-type flagellum filament cap"/>
    <property type="evidence" value="ECO:0007669"/>
    <property type="project" value="InterPro"/>
</dbReference>
<organism evidence="9 10">
    <name type="scientific">Pseudoalteromonas aliena</name>
    <dbReference type="NCBI Taxonomy" id="247523"/>
    <lineage>
        <taxon>Bacteria</taxon>
        <taxon>Pseudomonadati</taxon>
        <taxon>Pseudomonadota</taxon>
        <taxon>Gammaproteobacteria</taxon>
        <taxon>Alteromonadales</taxon>
        <taxon>Pseudoalteromonadaceae</taxon>
        <taxon>Pseudoalteromonas</taxon>
    </lineage>
</organism>
<accession>A0A1Q2H3H4</accession>
<dbReference type="RefSeq" id="WP_077535673.1">
    <property type="nucleotide sequence ID" value="NZ_CP019628.1"/>
</dbReference>
<dbReference type="EMBL" id="CP019628">
    <property type="protein sequence ID" value="AQP98969.1"/>
    <property type="molecule type" value="Genomic_DNA"/>
</dbReference>
<keyword evidence="3" id="KW-0175">Coiled coil</keyword>
<evidence type="ECO:0000313" key="8">
    <source>
        <dbReference type="EMBL" id="AQP98969.1"/>
    </source>
</evidence>
<evidence type="ECO:0000313" key="9">
    <source>
        <dbReference type="EMBL" id="AQQ01916.1"/>
    </source>
</evidence>